<sequence>MDVLNDDSLPENIRKLWSILYGSAASENLSGFVLVGGTALSLRIGHRISEDLDFIWAHDDSLHDVKLPRQKIDKAIFCLRNEYGFHAEKISHPAEEDDFINDGLDLDDFHQDYVINGTKVTFFYASPDASAVLSGIHSSPEEPLRVATTQEIFFLKTMLIMERTKSRDYFDLYTLLKSHHADLNEAKSVIMASSTYNAWDVFMKRLSTLPVMKHDEGYHQLMNNDAQCPSLEDMREFFKDRIDAINLTSVNESCTDPESHLSNDPTRIARKSTNKP</sequence>
<organism evidence="2 3">
    <name type="scientific">Acidithiobacillus sulfurivorans</name>
    <dbReference type="NCBI Taxonomy" id="1958756"/>
    <lineage>
        <taxon>Bacteria</taxon>
        <taxon>Pseudomonadati</taxon>
        <taxon>Pseudomonadota</taxon>
        <taxon>Acidithiobacillia</taxon>
        <taxon>Acidithiobacillales</taxon>
        <taxon>Acidithiobacillaceae</taxon>
        <taxon>Acidithiobacillus</taxon>
    </lineage>
</organism>
<evidence type="ECO:0000256" key="1">
    <source>
        <dbReference type="SAM" id="MobiDB-lite"/>
    </source>
</evidence>
<name>A0ABS6A2H4_9PROT</name>
<feature type="region of interest" description="Disordered" evidence="1">
    <location>
        <begin position="253"/>
        <end position="276"/>
    </location>
</feature>
<proteinExistence type="predicted"/>
<dbReference type="RefSeq" id="WP_215885189.1">
    <property type="nucleotide sequence ID" value="NZ_JAAOMP010000172.1"/>
</dbReference>
<accession>A0ABS6A2H4</accession>
<reference evidence="2 3" key="1">
    <citation type="journal article" date="2021" name="ISME J.">
        <title>Genomic evolution of the class Acidithiobacillia: deep-branching Proteobacteria living in extreme acidic conditions.</title>
        <authorList>
            <person name="Moya-Beltran A."/>
            <person name="Beard S."/>
            <person name="Rojas-Villalobos C."/>
            <person name="Issotta F."/>
            <person name="Gallardo Y."/>
            <person name="Ulloa R."/>
            <person name="Giaveno A."/>
            <person name="Degli Esposti M."/>
            <person name="Johnson D.B."/>
            <person name="Quatrini R."/>
        </authorList>
    </citation>
    <scope>NUCLEOTIDE SEQUENCE [LARGE SCALE GENOMIC DNA]</scope>
    <source>
        <strain evidence="2 3">RW2</strain>
    </source>
</reference>
<dbReference type="GO" id="GO:0016740">
    <property type="term" value="F:transferase activity"/>
    <property type="evidence" value="ECO:0007669"/>
    <property type="project" value="UniProtKB-KW"/>
</dbReference>
<evidence type="ECO:0000313" key="3">
    <source>
        <dbReference type="Proteomes" id="UP000755654"/>
    </source>
</evidence>
<dbReference type="Proteomes" id="UP000755654">
    <property type="component" value="Unassembled WGS sequence"/>
</dbReference>
<gene>
    <name evidence="2" type="ORF">HAP95_16375</name>
</gene>
<dbReference type="EMBL" id="JAAOMP010000172">
    <property type="protein sequence ID" value="MBU2761708.1"/>
    <property type="molecule type" value="Genomic_DNA"/>
</dbReference>
<protein>
    <submittedName>
        <fullName evidence="2">Nucleotidyl transferase AbiEii/AbiGii toxin family protein</fullName>
    </submittedName>
</protein>
<feature type="compositionally biased region" description="Polar residues" evidence="1">
    <location>
        <begin position="253"/>
        <end position="265"/>
    </location>
</feature>
<evidence type="ECO:0000313" key="2">
    <source>
        <dbReference type="EMBL" id="MBU2761708.1"/>
    </source>
</evidence>
<keyword evidence="2" id="KW-0808">Transferase</keyword>
<dbReference type="Pfam" id="PF08843">
    <property type="entry name" value="AbiEii"/>
    <property type="match status" value="1"/>
</dbReference>
<comment type="caution">
    <text evidence="2">The sequence shown here is derived from an EMBL/GenBank/DDBJ whole genome shotgun (WGS) entry which is preliminary data.</text>
</comment>
<dbReference type="InterPro" id="IPR014942">
    <property type="entry name" value="AbiEii"/>
</dbReference>
<keyword evidence="3" id="KW-1185">Reference proteome</keyword>